<dbReference type="Pfam" id="PF00221">
    <property type="entry name" value="Lyase_aromatic"/>
    <property type="match status" value="1"/>
</dbReference>
<dbReference type="Proteomes" id="UP000243217">
    <property type="component" value="Unassembled WGS sequence"/>
</dbReference>
<organism evidence="9 10">
    <name type="scientific">Thraustotheca clavata</name>
    <dbReference type="NCBI Taxonomy" id="74557"/>
    <lineage>
        <taxon>Eukaryota</taxon>
        <taxon>Sar</taxon>
        <taxon>Stramenopiles</taxon>
        <taxon>Oomycota</taxon>
        <taxon>Saprolegniomycetes</taxon>
        <taxon>Saprolegniales</taxon>
        <taxon>Achlyaceae</taxon>
        <taxon>Thraustotheca</taxon>
    </lineage>
</organism>
<dbReference type="FunFam" id="1.10.275.10:FF:000005">
    <property type="entry name" value="Histidine ammonia-lyase"/>
    <property type="match status" value="1"/>
</dbReference>
<dbReference type="InterPro" id="IPR005921">
    <property type="entry name" value="HutH"/>
</dbReference>
<reference evidence="9 10" key="1">
    <citation type="journal article" date="2014" name="Genome Biol. Evol.">
        <title>The secreted proteins of Achlya hypogyna and Thraustotheca clavata identify the ancestral oomycete secretome and reveal gene acquisitions by horizontal gene transfer.</title>
        <authorList>
            <person name="Misner I."/>
            <person name="Blouin N."/>
            <person name="Leonard G."/>
            <person name="Richards T.A."/>
            <person name="Lane C.E."/>
        </authorList>
    </citation>
    <scope>NUCLEOTIDE SEQUENCE [LARGE SCALE GENOMIC DNA]</scope>
    <source>
        <strain evidence="9 10">ATCC 34112</strain>
    </source>
</reference>
<sequence>MAKVLTLDGFSLETEDLVLLSKGETKIQLSTDAWAKVKSAREVVDNILKENKVAYGINTGFGLFSNVVISADKLHELQENLIRSHSSGVGTPLSPSATRMLLALRINVLAKGHSGISVDTLEQLIDAFNNDCLSVVPEKGTVGASGDLAPLAHLALGMMGEGKMWDTKDGNKIKDAAEVLKSRGLRPVYLKAKEGLAMINGTQLITSIGCEAVVRAANVAEVADVAVALTLEVLKGTVNAFHPRIHEVRPHKGQRKVADRIRTLLQADKPSELFKSHNYAGKVQDAYTLRCAPQIHGVVNDTIEFVRGIINVEMNSATDNPMVFVGSAEVTTDRAPQHEEKIDEHESATAPKDLAAAQDEIARLKRLLTEKESRSMKRTSDTFYRGGGGFIISGGNFHGEYPAKALDFLAIGVHELASVSERRIERLVNPSLSGLPAFLVADGGLNSGFMIAHCTSAALVSENKVLCHPSSVDSLSTSGGKEDHVSMGGFAARKALTVVSHVEIVIAIELLAACQALEFHRPHKTTDALEAVYRLVRTHVAPMDKDRYIAPDIDAVVELVRSGAIQKAVEPYLANIHVNRL</sequence>
<protein>
    <recommendedName>
        <fullName evidence="3 8">Histidine ammonia-lyase</fullName>
        <ecNumber evidence="3 8">4.3.1.3</ecNumber>
    </recommendedName>
</protein>
<comment type="caution">
    <text evidence="9">The sequence shown here is derived from an EMBL/GenBank/DDBJ whole genome shotgun (WGS) entry which is preliminary data.</text>
</comment>
<dbReference type="Gene3D" id="1.20.200.10">
    <property type="entry name" value="Fumarase/aspartase (Central domain)"/>
    <property type="match status" value="1"/>
</dbReference>
<dbReference type="EMBL" id="JNBS01000924">
    <property type="protein sequence ID" value="OQS03366.1"/>
    <property type="molecule type" value="Genomic_DNA"/>
</dbReference>
<evidence type="ECO:0000256" key="2">
    <source>
        <dbReference type="ARBA" id="ARBA00007238"/>
    </source>
</evidence>
<dbReference type="InterPro" id="IPR024083">
    <property type="entry name" value="Fumarase/histidase_N"/>
</dbReference>
<name>A0A1V9ZZC5_9STRA</name>
<dbReference type="OrthoDB" id="10051290at2759"/>
<evidence type="ECO:0000256" key="3">
    <source>
        <dbReference type="ARBA" id="ARBA00012994"/>
    </source>
</evidence>
<dbReference type="SUPFAM" id="SSF48557">
    <property type="entry name" value="L-aspartase-like"/>
    <property type="match status" value="1"/>
</dbReference>
<evidence type="ECO:0000256" key="1">
    <source>
        <dbReference type="ARBA" id="ARBA00005113"/>
    </source>
</evidence>
<evidence type="ECO:0000256" key="4">
    <source>
        <dbReference type="ARBA" id="ARBA00022808"/>
    </source>
</evidence>
<dbReference type="CDD" id="cd00332">
    <property type="entry name" value="PAL-HAL"/>
    <property type="match status" value="1"/>
</dbReference>
<evidence type="ECO:0000256" key="8">
    <source>
        <dbReference type="RuleBase" id="RU004479"/>
    </source>
</evidence>
<dbReference type="AlphaFoldDB" id="A0A1V9ZZC5"/>
<evidence type="ECO:0000313" key="9">
    <source>
        <dbReference type="EMBL" id="OQS03366.1"/>
    </source>
</evidence>
<dbReference type="GO" id="GO:0019556">
    <property type="term" value="P:L-histidine catabolic process to glutamate and formamide"/>
    <property type="evidence" value="ECO:0007669"/>
    <property type="project" value="UniProtKB-UniPathway"/>
</dbReference>
<evidence type="ECO:0000256" key="7">
    <source>
        <dbReference type="RuleBase" id="RU003954"/>
    </source>
</evidence>
<dbReference type="GO" id="GO:0004397">
    <property type="term" value="F:histidine ammonia-lyase activity"/>
    <property type="evidence" value="ECO:0007669"/>
    <property type="project" value="UniProtKB-EC"/>
</dbReference>
<dbReference type="GO" id="GO:0005737">
    <property type="term" value="C:cytoplasm"/>
    <property type="evidence" value="ECO:0007669"/>
    <property type="project" value="InterPro"/>
</dbReference>
<dbReference type="PROSITE" id="PS00488">
    <property type="entry name" value="PAL_HISTIDASE"/>
    <property type="match status" value="1"/>
</dbReference>
<proteinExistence type="inferred from homology"/>
<gene>
    <name evidence="9" type="ORF">THRCLA_21184</name>
</gene>
<dbReference type="InterPro" id="IPR008948">
    <property type="entry name" value="L-Aspartase-like"/>
</dbReference>
<dbReference type="PANTHER" id="PTHR10362">
    <property type="entry name" value="HISTIDINE AMMONIA-LYASE"/>
    <property type="match status" value="1"/>
</dbReference>
<evidence type="ECO:0000313" key="10">
    <source>
        <dbReference type="Proteomes" id="UP000243217"/>
    </source>
</evidence>
<evidence type="ECO:0000256" key="6">
    <source>
        <dbReference type="ARBA" id="ARBA00049269"/>
    </source>
</evidence>
<dbReference type="Gene3D" id="1.10.275.10">
    <property type="entry name" value="Fumarase/aspartase (N-terminal domain)"/>
    <property type="match status" value="1"/>
</dbReference>
<dbReference type="STRING" id="74557.A0A1V9ZZC5"/>
<dbReference type="NCBIfam" id="TIGR01225">
    <property type="entry name" value="hutH"/>
    <property type="match status" value="1"/>
</dbReference>
<keyword evidence="5 7" id="KW-0456">Lyase</keyword>
<comment type="pathway">
    <text evidence="1 8">Amino-acid degradation; L-histidine degradation into L-glutamate; N-formimidoyl-L-glutamate from L-histidine: step 1/3.</text>
</comment>
<comment type="catalytic activity">
    <reaction evidence="6 8">
        <text>L-histidine = trans-urocanate + NH4(+)</text>
        <dbReference type="Rhea" id="RHEA:21232"/>
        <dbReference type="ChEBI" id="CHEBI:17771"/>
        <dbReference type="ChEBI" id="CHEBI:28938"/>
        <dbReference type="ChEBI" id="CHEBI:57595"/>
        <dbReference type="EC" id="4.3.1.3"/>
    </reaction>
</comment>
<keyword evidence="4 8" id="KW-0369">Histidine metabolism</keyword>
<accession>A0A1V9ZZC5</accession>
<dbReference type="UniPathway" id="UPA00379">
    <property type="reaction ID" value="UER00549"/>
</dbReference>
<dbReference type="GO" id="GO:0019557">
    <property type="term" value="P:L-histidine catabolic process to glutamate and formate"/>
    <property type="evidence" value="ECO:0007669"/>
    <property type="project" value="UniProtKB-UniPathway"/>
</dbReference>
<dbReference type="EC" id="4.3.1.3" evidence="3 8"/>
<dbReference type="InterPro" id="IPR022313">
    <property type="entry name" value="Phe/His_NH3-lyase_AS"/>
</dbReference>
<dbReference type="InterPro" id="IPR001106">
    <property type="entry name" value="Aromatic_Lyase"/>
</dbReference>
<comment type="similarity">
    <text evidence="2 7">Belongs to the PAL/histidase family.</text>
</comment>
<evidence type="ECO:0000256" key="5">
    <source>
        <dbReference type="ARBA" id="ARBA00023239"/>
    </source>
</evidence>
<keyword evidence="10" id="KW-1185">Reference proteome</keyword>